<dbReference type="AlphaFoldDB" id="W1YBC5"/>
<accession>W1YBC5</accession>
<feature type="non-terminal residue" evidence="1">
    <location>
        <position position="1"/>
    </location>
</feature>
<feature type="non-terminal residue" evidence="1">
    <location>
        <position position="82"/>
    </location>
</feature>
<comment type="caution">
    <text evidence="1">The sequence shown here is derived from an EMBL/GenBank/DDBJ whole genome shotgun (WGS) entry which is preliminary data.</text>
</comment>
<name>W1YBC5_9ZZZZ</name>
<protein>
    <submittedName>
        <fullName evidence="1">Uncharacterized protein</fullName>
    </submittedName>
</protein>
<evidence type="ECO:0000313" key="1">
    <source>
        <dbReference type="EMBL" id="ETJ39848.1"/>
    </source>
</evidence>
<proteinExistence type="predicted"/>
<reference evidence="1" key="1">
    <citation type="submission" date="2013-12" db="EMBL/GenBank/DDBJ databases">
        <title>A Varibaculum cambriense genome reconstructed from a premature infant gut community with otherwise low bacterial novelty that shifts toward anaerobic metabolism during the third week of life.</title>
        <authorList>
            <person name="Brown C.T."/>
            <person name="Sharon I."/>
            <person name="Thomas B.C."/>
            <person name="Castelle C.J."/>
            <person name="Morowitz M.J."/>
            <person name="Banfield J.F."/>
        </authorList>
    </citation>
    <scope>NUCLEOTIDE SEQUENCE</scope>
</reference>
<sequence>FDKVTCESYDVLCNVRPNNKIPIYGMFKGCFLYQCEMKNFKIETSKIYSINQDPQKGGKKVGAYLFMQSFVYESNLQDGDCK</sequence>
<dbReference type="EMBL" id="AZMM01006266">
    <property type="protein sequence ID" value="ETJ39848.1"/>
    <property type="molecule type" value="Genomic_DNA"/>
</dbReference>
<organism evidence="1">
    <name type="scientific">human gut metagenome</name>
    <dbReference type="NCBI Taxonomy" id="408170"/>
    <lineage>
        <taxon>unclassified sequences</taxon>
        <taxon>metagenomes</taxon>
        <taxon>organismal metagenomes</taxon>
    </lineage>
</organism>
<gene>
    <name evidence="1" type="ORF">Q604_UNBC06266G0001</name>
</gene>